<dbReference type="GO" id="GO:0005524">
    <property type="term" value="F:ATP binding"/>
    <property type="evidence" value="ECO:0007669"/>
    <property type="project" value="UniProtKB-KW"/>
</dbReference>
<reference evidence="2 3" key="1">
    <citation type="submission" date="2018-08" db="EMBL/GenBank/DDBJ databases">
        <title>Aeromicrobium sp. M2KJ-4, whole genome shotgun sequence.</title>
        <authorList>
            <person name="Tuo L."/>
        </authorList>
    </citation>
    <scope>NUCLEOTIDE SEQUENCE [LARGE SCALE GENOMIC DNA]</scope>
    <source>
        <strain evidence="2 3">M2KJ-4</strain>
    </source>
</reference>
<dbReference type="Pfam" id="PF13191">
    <property type="entry name" value="AAA_16"/>
    <property type="match status" value="1"/>
</dbReference>
<dbReference type="InterPro" id="IPR041664">
    <property type="entry name" value="AAA_16"/>
</dbReference>
<dbReference type="OrthoDB" id="2020141at2"/>
<dbReference type="AlphaFoldDB" id="A0A371PC76"/>
<keyword evidence="2" id="KW-0067">ATP-binding</keyword>
<dbReference type="SUPFAM" id="SSF52540">
    <property type="entry name" value="P-loop containing nucleoside triphosphate hydrolases"/>
    <property type="match status" value="1"/>
</dbReference>
<proteinExistence type="predicted"/>
<comment type="caution">
    <text evidence="2">The sequence shown here is derived from an EMBL/GenBank/DDBJ whole genome shotgun (WGS) entry which is preliminary data.</text>
</comment>
<feature type="domain" description="Orc1-like AAA ATPase" evidence="1">
    <location>
        <begin position="20"/>
        <end position="189"/>
    </location>
</feature>
<keyword evidence="2" id="KW-0547">Nucleotide-binding</keyword>
<organism evidence="2 3">
    <name type="scientific">Aeromicrobium endophyticum</name>
    <dbReference type="NCBI Taxonomy" id="2292704"/>
    <lineage>
        <taxon>Bacteria</taxon>
        <taxon>Bacillati</taxon>
        <taxon>Actinomycetota</taxon>
        <taxon>Actinomycetes</taxon>
        <taxon>Propionibacteriales</taxon>
        <taxon>Nocardioidaceae</taxon>
        <taxon>Aeromicrobium</taxon>
    </lineage>
</organism>
<evidence type="ECO:0000313" key="2">
    <source>
        <dbReference type="EMBL" id="REK73554.1"/>
    </source>
</evidence>
<keyword evidence="3" id="KW-1185">Reference proteome</keyword>
<dbReference type="Gene3D" id="3.40.50.300">
    <property type="entry name" value="P-loop containing nucleotide triphosphate hydrolases"/>
    <property type="match status" value="1"/>
</dbReference>
<dbReference type="Proteomes" id="UP000265581">
    <property type="component" value="Unassembled WGS sequence"/>
</dbReference>
<dbReference type="EMBL" id="QUBR01000001">
    <property type="protein sequence ID" value="REK73554.1"/>
    <property type="molecule type" value="Genomic_DNA"/>
</dbReference>
<gene>
    <name evidence="2" type="ORF">DX116_08425</name>
</gene>
<protein>
    <submittedName>
        <fullName evidence="2">ATP-binding protein</fullName>
    </submittedName>
</protein>
<evidence type="ECO:0000259" key="1">
    <source>
        <dbReference type="Pfam" id="PF13191"/>
    </source>
</evidence>
<dbReference type="RefSeq" id="WP_119703664.1">
    <property type="nucleotide sequence ID" value="NZ_JBHSOI010000001.1"/>
</dbReference>
<evidence type="ECO:0000313" key="3">
    <source>
        <dbReference type="Proteomes" id="UP000265581"/>
    </source>
</evidence>
<accession>A0A371PC76</accession>
<name>A0A371PC76_9ACTN</name>
<dbReference type="InterPro" id="IPR027417">
    <property type="entry name" value="P-loop_NTPase"/>
</dbReference>
<sequence length="410" mass="44633">MRTAVENPFVPGSDTIPEVWAGRTSQVSDFESVVRPRRMAGLSERGRTILGEPGLGKSTLVRRLAERARRHHDDWTTAQLRMPLGADPLQIVATALLGLAADAGLAAATEKRLRTLIDRVKAVSVAGWGLTLEPDAGPQPFVALTDLLIEIGLAAHEQGRLVMVHVDEVQNITDQAALSQLLVCLGDALTFEHTVVVPGGAQIDRVLPIVVYLTGLPDFDDMAGARKGATFTRRFKTITLAPISDDDFKLALAPFLDPGWPVEVDGLPAAVRMTQEARDAIVACCCGEPFLFQLAGQEAWYASPGSPLITLEDVQQGWREATPEAVTHVERILGRLPEREHQLIQAMSALDPQERTASAIAAHMGFDSATQIGPFASRLDTMRGIINRGKPYSFRHRAIEAYLTTDWPHI</sequence>